<dbReference type="GO" id="GO:0043123">
    <property type="term" value="P:positive regulation of canonical NF-kappaB signal transduction"/>
    <property type="evidence" value="ECO:0007669"/>
    <property type="project" value="TreeGrafter"/>
</dbReference>
<dbReference type="SMART" id="SM00255">
    <property type="entry name" value="TIR"/>
    <property type="match status" value="1"/>
</dbReference>
<gene>
    <name evidence="2" type="ORF">KC01_LOCUS3126</name>
</gene>
<keyword evidence="3" id="KW-1185">Reference proteome</keyword>
<dbReference type="InterPro" id="IPR000157">
    <property type="entry name" value="TIR_dom"/>
</dbReference>
<accession>A0AAV2J3V5</accession>
<dbReference type="GO" id="GO:0032760">
    <property type="term" value="P:positive regulation of tumor necrosis factor production"/>
    <property type="evidence" value="ECO:0007669"/>
    <property type="project" value="TreeGrafter"/>
</dbReference>
<dbReference type="PANTHER" id="PTHR22662">
    <property type="entry name" value="TIRAP"/>
    <property type="match status" value="1"/>
</dbReference>
<dbReference type="SUPFAM" id="SSF52200">
    <property type="entry name" value="Toll/Interleukin receptor TIR domain"/>
    <property type="match status" value="1"/>
</dbReference>
<dbReference type="GO" id="GO:0035663">
    <property type="term" value="F:Toll-like receptor 2 binding"/>
    <property type="evidence" value="ECO:0007669"/>
    <property type="project" value="TreeGrafter"/>
</dbReference>
<dbReference type="GO" id="GO:0034142">
    <property type="term" value="P:toll-like receptor 4 signaling pathway"/>
    <property type="evidence" value="ECO:0007669"/>
    <property type="project" value="TreeGrafter"/>
</dbReference>
<dbReference type="PROSITE" id="PS50104">
    <property type="entry name" value="TIR"/>
    <property type="match status" value="1"/>
</dbReference>
<name>A0AAV2J3V5_KNICA</name>
<dbReference type="AlphaFoldDB" id="A0AAV2J3V5"/>
<evidence type="ECO:0000313" key="3">
    <source>
        <dbReference type="Proteomes" id="UP001497482"/>
    </source>
</evidence>
<evidence type="ECO:0000313" key="2">
    <source>
        <dbReference type="EMBL" id="CAL1570923.1"/>
    </source>
</evidence>
<dbReference type="Pfam" id="PF13676">
    <property type="entry name" value="TIR_2"/>
    <property type="match status" value="1"/>
</dbReference>
<evidence type="ECO:0000259" key="1">
    <source>
        <dbReference type="PROSITE" id="PS50104"/>
    </source>
</evidence>
<dbReference type="GO" id="GO:0005737">
    <property type="term" value="C:cytoplasm"/>
    <property type="evidence" value="ECO:0007669"/>
    <property type="project" value="TreeGrafter"/>
</dbReference>
<dbReference type="InterPro" id="IPR017279">
    <property type="entry name" value="Tol-interleuk_rcpt_adapt_Tirap"/>
</dbReference>
<dbReference type="Gene3D" id="3.40.50.10140">
    <property type="entry name" value="Toll/interleukin-1 receptor homology (TIR) domain"/>
    <property type="match status" value="1"/>
</dbReference>
<feature type="domain" description="TIR" evidence="1">
    <location>
        <begin position="52"/>
        <end position="205"/>
    </location>
</feature>
<proteinExistence type="predicted"/>
<dbReference type="PANTHER" id="PTHR22662:SF0">
    <property type="entry name" value="TOLL_INTERLEUKIN-1 RECEPTOR DOMAIN-CONTAINING ADAPTER PROTEIN"/>
    <property type="match status" value="1"/>
</dbReference>
<reference evidence="2 3" key="1">
    <citation type="submission" date="2024-04" db="EMBL/GenBank/DDBJ databases">
        <authorList>
            <person name="Waldvogel A.-M."/>
            <person name="Schoenle A."/>
        </authorList>
    </citation>
    <scope>NUCLEOTIDE SEQUENCE [LARGE SCALE GENOMIC DNA]</scope>
</reference>
<dbReference type="GO" id="GO:0035662">
    <property type="term" value="F:Toll-like receptor 4 binding"/>
    <property type="evidence" value="ECO:0007669"/>
    <property type="project" value="TreeGrafter"/>
</dbReference>
<protein>
    <recommendedName>
        <fullName evidence="1">TIR domain-containing protein</fullName>
    </recommendedName>
</protein>
<sequence>MLGWITTFFKAKSSKVDKDENISSSSSQAASSPAAVCSQHQSLLDSAVRWSRPYDVFVCHSCEPGDTEEAERLVSFLEAPSRNLRCYLSHRDSSPGAAIPTELYQAVHNSHIKVLLVSQHFLSDGWCTYVMHQAMVDGPMSNRLIPLVRNLMHSDVPPELKVYSYCDLSRNTELCFALVYRTVLQYLKDLLALDEKKIKVEKEPG</sequence>
<dbReference type="GO" id="GO:0005886">
    <property type="term" value="C:plasma membrane"/>
    <property type="evidence" value="ECO:0007669"/>
    <property type="project" value="TreeGrafter"/>
</dbReference>
<organism evidence="2 3">
    <name type="scientific">Knipowitschia caucasica</name>
    <name type="common">Caucasian dwarf goby</name>
    <name type="synonym">Pomatoschistus caucasicus</name>
    <dbReference type="NCBI Taxonomy" id="637954"/>
    <lineage>
        <taxon>Eukaryota</taxon>
        <taxon>Metazoa</taxon>
        <taxon>Chordata</taxon>
        <taxon>Craniata</taxon>
        <taxon>Vertebrata</taxon>
        <taxon>Euteleostomi</taxon>
        <taxon>Actinopterygii</taxon>
        <taxon>Neopterygii</taxon>
        <taxon>Teleostei</taxon>
        <taxon>Neoteleostei</taxon>
        <taxon>Acanthomorphata</taxon>
        <taxon>Gobiaria</taxon>
        <taxon>Gobiiformes</taxon>
        <taxon>Gobioidei</taxon>
        <taxon>Gobiidae</taxon>
        <taxon>Gobiinae</taxon>
        <taxon>Knipowitschia</taxon>
    </lineage>
</organism>
<dbReference type="EMBL" id="OZ035832">
    <property type="protein sequence ID" value="CAL1570923.1"/>
    <property type="molecule type" value="Genomic_DNA"/>
</dbReference>
<dbReference type="InterPro" id="IPR035897">
    <property type="entry name" value="Toll_tir_struct_dom_sf"/>
</dbReference>
<dbReference type="GO" id="GO:2000343">
    <property type="term" value="P:positive regulation of chemokine (C-X-C motif) ligand 2 production"/>
    <property type="evidence" value="ECO:0007669"/>
    <property type="project" value="TreeGrafter"/>
</dbReference>
<dbReference type="Proteomes" id="UP001497482">
    <property type="component" value="Chromosome 10"/>
</dbReference>